<feature type="modified residue" description="4-aspartylphosphate" evidence="5">
    <location>
        <position position="838"/>
    </location>
</feature>
<evidence type="ECO:0000256" key="4">
    <source>
        <dbReference type="ARBA" id="ARBA00022777"/>
    </source>
</evidence>
<accession>A0A830HV92</accession>
<evidence type="ECO:0000256" key="7">
    <source>
        <dbReference type="SAM" id="Phobius"/>
    </source>
</evidence>
<dbReference type="PROSITE" id="PS50109">
    <property type="entry name" value="HIS_KIN"/>
    <property type="match status" value="1"/>
</dbReference>
<evidence type="ECO:0000313" key="11">
    <source>
        <dbReference type="Proteomes" id="UP000660262"/>
    </source>
</evidence>
<feature type="transmembrane region" description="Helical" evidence="7">
    <location>
        <begin position="129"/>
        <end position="149"/>
    </location>
</feature>
<evidence type="ECO:0000259" key="8">
    <source>
        <dbReference type="PROSITE" id="PS50109"/>
    </source>
</evidence>
<reference evidence="10" key="1">
    <citation type="submission" date="2020-10" db="EMBL/GenBank/DDBJ databases">
        <title>Unveiling of a novel bifunctional photoreceptor, Dualchrome1, isolated from a cosmopolitan green alga.</title>
        <authorList>
            <person name="Suzuki S."/>
            <person name="Kawachi M."/>
        </authorList>
    </citation>
    <scope>NUCLEOTIDE SEQUENCE</scope>
    <source>
        <strain evidence="10">NIES 2893</strain>
    </source>
</reference>
<feature type="transmembrane region" description="Helical" evidence="7">
    <location>
        <begin position="155"/>
        <end position="175"/>
    </location>
</feature>
<dbReference type="GO" id="GO:0000155">
    <property type="term" value="F:phosphorelay sensor kinase activity"/>
    <property type="evidence" value="ECO:0007669"/>
    <property type="project" value="TreeGrafter"/>
</dbReference>
<dbReference type="SMART" id="SM00387">
    <property type="entry name" value="HATPase_c"/>
    <property type="match status" value="1"/>
</dbReference>
<keyword evidence="3" id="KW-0808">Transferase</keyword>
<keyword evidence="7" id="KW-0472">Membrane</keyword>
<dbReference type="InterPro" id="IPR011006">
    <property type="entry name" value="CheY-like_superfamily"/>
</dbReference>
<feature type="domain" description="Response regulatory" evidence="9">
    <location>
        <begin position="514"/>
        <end position="629"/>
    </location>
</feature>
<dbReference type="Proteomes" id="UP000660262">
    <property type="component" value="Unassembled WGS sequence"/>
</dbReference>
<evidence type="ECO:0000313" key="10">
    <source>
        <dbReference type="EMBL" id="GHP11134.1"/>
    </source>
</evidence>
<comment type="caution">
    <text evidence="10">The sequence shown here is derived from an EMBL/GenBank/DDBJ whole genome shotgun (WGS) entry which is preliminary data.</text>
</comment>
<comment type="catalytic activity">
    <reaction evidence="1">
        <text>ATP + protein L-histidine = ADP + protein N-phospho-L-histidine.</text>
        <dbReference type="EC" id="2.7.13.3"/>
    </reaction>
</comment>
<dbReference type="PANTHER" id="PTHR43047">
    <property type="entry name" value="TWO-COMPONENT HISTIDINE PROTEIN KINASE"/>
    <property type="match status" value="1"/>
</dbReference>
<dbReference type="PROSITE" id="PS50110">
    <property type="entry name" value="RESPONSE_REGULATORY"/>
    <property type="match status" value="3"/>
</dbReference>
<evidence type="ECO:0000256" key="6">
    <source>
        <dbReference type="SAM" id="MobiDB-lite"/>
    </source>
</evidence>
<name>A0A830HV92_9CHLO</name>
<keyword evidence="7" id="KW-1133">Transmembrane helix</keyword>
<keyword evidence="5" id="KW-0597">Phosphoprotein</keyword>
<feature type="modified residue" description="4-aspartylphosphate" evidence="5">
    <location>
        <position position="694"/>
    </location>
</feature>
<dbReference type="SUPFAM" id="SSF52172">
    <property type="entry name" value="CheY-like"/>
    <property type="match status" value="3"/>
</dbReference>
<keyword evidence="11" id="KW-1185">Reference proteome</keyword>
<proteinExistence type="predicted"/>
<dbReference type="InterPro" id="IPR001789">
    <property type="entry name" value="Sig_transdc_resp-reg_receiver"/>
</dbReference>
<dbReference type="InterPro" id="IPR005467">
    <property type="entry name" value="His_kinase_dom"/>
</dbReference>
<dbReference type="EC" id="2.7.13.3" evidence="2"/>
<feature type="transmembrane region" description="Helical" evidence="7">
    <location>
        <begin position="42"/>
        <end position="61"/>
    </location>
</feature>
<sequence>MAGVVADFELDRLGLCFRSDKALHAYKQRREGSLKGNVVLCMRVHGLLACIGLLVMIRALYKGNTVGIRDIRALASQTTFTGLHVGALVYMNSHVRVRLFKLAIHASILTWPCLLALEQFSRQMQTGEEIFIISPGIVFMFTNLLYGSFMYDRYILFLTQACIVGTAIIGVKMYAAFALSHEVVDPIELVIFDVAVFTATVLLMLPSAERTRRQLVLAELRLEKAKDDDAAQRQLFMRRVLHDLKTPLGALLRAISTPNPDSRLAYILTELVRHQVQALNYSNDMPKVYTTINIQQHFARTVQIYEPLMEACEQSLALECFDSNDSSAVAIPVELLDRAVANLLSNASKFTLDRGEITLTVSLINVEGAEADERSELRVEVRDTGKGVPTDQRDSIWLAGHKLQSDAVGLGLGLPSVKLFAEGEGGRVWCTSNEVDGEGATIGFSVLCHVINKENQQSPINGVASHDGTAVEDVVIAMPPSPLTKFDEGDTRRQSRRGEQAREESTADCVDGWHILIVDNDEAQRVILERCARAEMMISDVTTADNGQDGLTKMERANFDVVLAEMNLPIMDGLTMFEKARNKGCLPKLARLMTFDDKLAAMMRDRCSFHILSKSLGLHAVIRRALVECTNPAQLCSPPAVVRVLLVDDDRMHIVNLRRDFNRLLSSTEVHCAYNGQKGLELLRRTSYDVLITDFNMPEMDGLSMLQAARKEGIAPPVCKLVTASTPMSLDALSKEGIMHLDDVYDKCDLSRDPVRDALSIIADGTNRLLPVSALLRNTSATNCRVCILLVDDNPTDLTSLRSDFQDVLPSAEIHSARDGQEGLELLRSRSYDVVVTDLHMPVMDGVSMLEAARSEGIRPRVCKLLTASSVDLEWLTRESTGLSEEDIFEKWGANASYILRGFVYDVVQQLTNGSC</sequence>
<dbReference type="GO" id="GO:0009927">
    <property type="term" value="F:histidine phosphotransfer kinase activity"/>
    <property type="evidence" value="ECO:0007669"/>
    <property type="project" value="TreeGrafter"/>
</dbReference>
<evidence type="ECO:0000256" key="1">
    <source>
        <dbReference type="ARBA" id="ARBA00000085"/>
    </source>
</evidence>
<feature type="transmembrane region" description="Helical" evidence="7">
    <location>
        <begin position="187"/>
        <end position="205"/>
    </location>
</feature>
<dbReference type="Pfam" id="PF02518">
    <property type="entry name" value="HATPase_c"/>
    <property type="match status" value="1"/>
</dbReference>
<evidence type="ECO:0000256" key="2">
    <source>
        <dbReference type="ARBA" id="ARBA00012438"/>
    </source>
</evidence>
<dbReference type="OrthoDB" id="21225at2759"/>
<feature type="domain" description="Response regulatory" evidence="9">
    <location>
        <begin position="787"/>
        <end position="916"/>
    </location>
</feature>
<feature type="domain" description="Histidine kinase" evidence="8">
    <location>
        <begin position="239"/>
        <end position="448"/>
    </location>
</feature>
<dbReference type="InterPro" id="IPR036890">
    <property type="entry name" value="HATPase_C_sf"/>
</dbReference>
<feature type="region of interest" description="Disordered" evidence="6">
    <location>
        <begin position="480"/>
        <end position="505"/>
    </location>
</feature>
<comment type="caution">
    <text evidence="5">Lacks conserved residue(s) required for the propagation of feature annotation.</text>
</comment>
<dbReference type="PANTHER" id="PTHR43047:SF62">
    <property type="entry name" value="SENSOR HISTIDINE KINASE DPIB"/>
    <property type="match status" value="1"/>
</dbReference>
<dbReference type="Gene3D" id="3.30.565.10">
    <property type="entry name" value="Histidine kinase-like ATPase, C-terminal domain"/>
    <property type="match status" value="1"/>
</dbReference>
<evidence type="ECO:0000256" key="3">
    <source>
        <dbReference type="ARBA" id="ARBA00022679"/>
    </source>
</evidence>
<keyword evidence="7" id="KW-0812">Transmembrane</keyword>
<protein>
    <recommendedName>
        <fullName evidence="2">histidine kinase</fullName>
        <ecNumber evidence="2">2.7.13.3</ecNumber>
    </recommendedName>
</protein>
<dbReference type="SMART" id="SM00448">
    <property type="entry name" value="REC"/>
    <property type="match status" value="3"/>
</dbReference>
<organism evidence="10 11">
    <name type="scientific">Pycnococcus provasolii</name>
    <dbReference type="NCBI Taxonomy" id="41880"/>
    <lineage>
        <taxon>Eukaryota</taxon>
        <taxon>Viridiplantae</taxon>
        <taxon>Chlorophyta</taxon>
        <taxon>Pseudoscourfieldiophyceae</taxon>
        <taxon>Pseudoscourfieldiales</taxon>
        <taxon>Pycnococcaceae</taxon>
        <taxon>Pycnococcus</taxon>
    </lineage>
</organism>
<evidence type="ECO:0000256" key="5">
    <source>
        <dbReference type="PROSITE-ProRule" id="PRU00169"/>
    </source>
</evidence>
<keyword evidence="4" id="KW-0418">Kinase</keyword>
<gene>
    <name evidence="10" type="ORF">PPROV_000986400</name>
</gene>
<dbReference type="EMBL" id="BNJQ01000033">
    <property type="protein sequence ID" value="GHP11134.1"/>
    <property type="molecule type" value="Genomic_DNA"/>
</dbReference>
<dbReference type="SUPFAM" id="SSF55874">
    <property type="entry name" value="ATPase domain of HSP90 chaperone/DNA topoisomerase II/histidine kinase"/>
    <property type="match status" value="1"/>
</dbReference>
<dbReference type="Pfam" id="PF00072">
    <property type="entry name" value="Response_reg"/>
    <property type="match status" value="3"/>
</dbReference>
<dbReference type="CDD" id="cd00156">
    <property type="entry name" value="REC"/>
    <property type="match status" value="2"/>
</dbReference>
<feature type="domain" description="Response regulatory" evidence="9">
    <location>
        <begin position="643"/>
        <end position="762"/>
    </location>
</feature>
<dbReference type="GO" id="GO:0005886">
    <property type="term" value="C:plasma membrane"/>
    <property type="evidence" value="ECO:0007669"/>
    <property type="project" value="TreeGrafter"/>
</dbReference>
<dbReference type="Gene3D" id="3.40.50.2300">
    <property type="match status" value="3"/>
</dbReference>
<evidence type="ECO:0000259" key="9">
    <source>
        <dbReference type="PROSITE" id="PS50110"/>
    </source>
</evidence>
<dbReference type="InterPro" id="IPR003594">
    <property type="entry name" value="HATPase_dom"/>
</dbReference>
<feature type="compositionally biased region" description="Basic and acidic residues" evidence="6">
    <location>
        <begin position="485"/>
        <end position="505"/>
    </location>
</feature>
<dbReference type="AlphaFoldDB" id="A0A830HV92"/>